<dbReference type="InterPro" id="IPR011990">
    <property type="entry name" value="TPR-like_helical_dom_sf"/>
</dbReference>
<reference evidence="1 2" key="1">
    <citation type="journal article" date="2017" name="ISME J.">
        <title>Energy and carbon metabolisms in a deep terrestrial subsurface fluid microbial community.</title>
        <authorList>
            <person name="Momper L."/>
            <person name="Jungbluth S.P."/>
            <person name="Lee M.D."/>
            <person name="Amend J.P."/>
        </authorList>
    </citation>
    <scope>NUCLEOTIDE SEQUENCE [LARGE SCALE GENOMIC DNA]</scope>
    <source>
        <strain evidence="1">SURF_17</strain>
    </source>
</reference>
<proteinExistence type="predicted"/>
<accession>A0A419EWZ1</accession>
<dbReference type="Proteomes" id="UP000285961">
    <property type="component" value="Unassembled WGS sequence"/>
</dbReference>
<sequence length="70" mass="8035">MHLGHIHEPAEENPELALYHFGRAIDFLRAGQESRAIEEFRLVLRYDPEFGEARARLEELGEGLGESSRD</sequence>
<dbReference type="AlphaFoldDB" id="A0A419EWZ1"/>
<dbReference type="EMBL" id="QZKI01000085">
    <property type="protein sequence ID" value="RJP69169.1"/>
    <property type="molecule type" value="Genomic_DNA"/>
</dbReference>
<dbReference type="SUPFAM" id="SSF48452">
    <property type="entry name" value="TPR-like"/>
    <property type="match status" value="1"/>
</dbReference>
<comment type="caution">
    <text evidence="1">The sequence shown here is derived from an EMBL/GenBank/DDBJ whole genome shotgun (WGS) entry which is preliminary data.</text>
</comment>
<dbReference type="Gene3D" id="1.25.40.10">
    <property type="entry name" value="Tetratricopeptide repeat domain"/>
    <property type="match status" value="1"/>
</dbReference>
<evidence type="ECO:0000313" key="1">
    <source>
        <dbReference type="EMBL" id="RJP69169.1"/>
    </source>
</evidence>
<protein>
    <recommendedName>
        <fullName evidence="3">Tetratricopeptide repeat protein</fullName>
    </recommendedName>
</protein>
<gene>
    <name evidence="1" type="ORF">C4532_11405</name>
</gene>
<name>A0A419EWZ1_9BACT</name>
<evidence type="ECO:0000313" key="2">
    <source>
        <dbReference type="Proteomes" id="UP000285961"/>
    </source>
</evidence>
<organism evidence="1 2">
    <name type="scientific">Candidatus Abyssobacteria bacterium SURF_17</name>
    <dbReference type="NCBI Taxonomy" id="2093361"/>
    <lineage>
        <taxon>Bacteria</taxon>
        <taxon>Pseudomonadati</taxon>
        <taxon>Candidatus Hydrogenedentota</taxon>
        <taxon>Candidatus Abyssobacteria</taxon>
    </lineage>
</organism>
<evidence type="ECO:0008006" key="3">
    <source>
        <dbReference type="Google" id="ProtNLM"/>
    </source>
</evidence>